<dbReference type="AlphaFoldDB" id="A0A7C9VBM3"/>
<dbReference type="PROSITE" id="PS50883">
    <property type="entry name" value="EAL"/>
    <property type="match status" value="1"/>
</dbReference>
<dbReference type="InterPro" id="IPR001633">
    <property type="entry name" value="EAL_dom"/>
</dbReference>
<accession>A0A7C9VBM3</accession>
<comment type="caution">
    <text evidence="2">The sequence shown here is derived from an EMBL/GenBank/DDBJ whole genome shotgun (WGS) entry which is preliminary data.</text>
</comment>
<evidence type="ECO:0000313" key="3">
    <source>
        <dbReference type="Proteomes" id="UP000481252"/>
    </source>
</evidence>
<dbReference type="SUPFAM" id="SSF141868">
    <property type="entry name" value="EAL domain-like"/>
    <property type="match status" value="1"/>
</dbReference>
<gene>
    <name evidence="2" type="ORF">G6N74_09050</name>
</gene>
<dbReference type="EMBL" id="JAAKZG010000003">
    <property type="protein sequence ID" value="NGN41210.1"/>
    <property type="molecule type" value="Genomic_DNA"/>
</dbReference>
<protein>
    <submittedName>
        <fullName evidence="2">EAL domain-containing protein</fullName>
    </submittedName>
</protein>
<reference evidence="2 3" key="1">
    <citation type="submission" date="2020-02" db="EMBL/GenBank/DDBJ databases">
        <title>Genome sequence of the type strain CGMCC 1.15528 of Mesorhizobium zhangyense.</title>
        <authorList>
            <person name="Gao J."/>
            <person name="Sun J."/>
        </authorList>
    </citation>
    <scope>NUCLEOTIDE SEQUENCE [LARGE SCALE GENOMIC DNA]</scope>
    <source>
        <strain evidence="2 3">CGMCC 1.15528</strain>
    </source>
</reference>
<dbReference type="Pfam" id="PF00563">
    <property type="entry name" value="EAL"/>
    <property type="match status" value="1"/>
</dbReference>
<dbReference type="Proteomes" id="UP000481252">
    <property type="component" value="Unassembled WGS sequence"/>
</dbReference>
<evidence type="ECO:0000313" key="2">
    <source>
        <dbReference type="EMBL" id="NGN41210.1"/>
    </source>
</evidence>
<organism evidence="2 3">
    <name type="scientific">Mesorhizobium zhangyense</name>
    <dbReference type="NCBI Taxonomy" id="1776730"/>
    <lineage>
        <taxon>Bacteria</taxon>
        <taxon>Pseudomonadati</taxon>
        <taxon>Pseudomonadota</taxon>
        <taxon>Alphaproteobacteria</taxon>
        <taxon>Hyphomicrobiales</taxon>
        <taxon>Phyllobacteriaceae</taxon>
        <taxon>Mesorhizobium</taxon>
    </lineage>
</organism>
<dbReference type="Gene3D" id="3.20.20.450">
    <property type="entry name" value="EAL domain"/>
    <property type="match status" value="1"/>
</dbReference>
<evidence type="ECO:0000259" key="1">
    <source>
        <dbReference type="PROSITE" id="PS50883"/>
    </source>
</evidence>
<feature type="domain" description="EAL" evidence="1">
    <location>
        <begin position="15"/>
        <end position="269"/>
    </location>
</feature>
<dbReference type="InterPro" id="IPR035919">
    <property type="entry name" value="EAL_sf"/>
</dbReference>
<keyword evidence="3" id="KW-1185">Reference proteome</keyword>
<proteinExistence type="predicted"/>
<name>A0A7C9VBM3_9HYPH</name>
<sequence length="284" mass="30865">MTFASGLLAAIDEAVFVDEVGIEIGVMGDLRLKSACQPIFSRSDDVLVTVGVKSVPAFFRHGRSLTVEEFRDGAAAPSAEFAEMLFQVLHLRNYRNIGLGDVDMFIDFDPGSADLDTFLSFLPTAAWEPEHTLLCPDMLVCELDNAMQLEAGHVLQLAEQMRWKGIRTGLRVYGVGQAGDDEIELIRPDVVRVDETWFGEICRDSATARLFAPIVSALQDQGVKVLVEGIADAASLRVALDANVDLFQGDLLALAALAGTVFDEKPLPIARLLDGGRNVVRLFG</sequence>
<dbReference type="RefSeq" id="WP_165116463.1">
    <property type="nucleotide sequence ID" value="NZ_JAAKZG010000003.1"/>
</dbReference>